<feature type="transmembrane region" description="Helical" evidence="1">
    <location>
        <begin position="21"/>
        <end position="43"/>
    </location>
</feature>
<name>A0ABW2ZT69_9MICO</name>
<dbReference type="InterPro" id="IPR052710">
    <property type="entry name" value="CAAX_protease"/>
</dbReference>
<feature type="transmembrane region" description="Helical" evidence="1">
    <location>
        <begin position="120"/>
        <end position="141"/>
    </location>
</feature>
<gene>
    <name evidence="3" type="ORF">ACFQZV_10970</name>
</gene>
<evidence type="ECO:0000313" key="4">
    <source>
        <dbReference type="Proteomes" id="UP001597042"/>
    </source>
</evidence>
<keyword evidence="4" id="KW-1185">Reference proteome</keyword>
<feature type="transmembrane region" description="Helical" evidence="1">
    <location>
        <begin position="242"/>
        <end position="260"/>
    </location>
</feature>
<dbReference type="Proteomes" id="UP001597042">
    <property type="component" value="Unassembled WGS sequence"/>
</dbReference>
<keyword evidence="1" id="KW-1133">Transmembrane helix</keyword>
<proteinExistence type="predicted"/>
<dbReference type="RefSeq" id="WP_378749474.1">
    <property type="nucleotide sequence ID" value="NZ_JBHSSV010000001.1"/>
</dbReference>
<dbReference type="PANTHER" id="PTHR36435:SF1">
    <property type="entry name" value="CAAX AMINO TERMINAL PROTEASE FAMILY PROTEIN"/>
    <property type="match status" value="1"/>
</dbReference>
<keyword evidence="1" id="KW-0812">Transmembrane</keyword>
<comment type="caution">
    <text evidence="3">The sequence shown here is derived from an EMBL/GenBank/DDBJ whole genome shotgun (WGS) entry which is preliminary data.</text>
</comment>
<feature type="transmembrane region" description="Helical" evidence="1">
    <location>
        <begin position="55"/>
        <end position="74"/>
    </location>
</feature>
<dbReference type="InterPro" id="IPR003675">
    <property type="entry name" value="Rce1/LyrA-like_dom"/>
</dbReference>
<dbReference type="EMBL" id="JBHTIM010000001">
    <property type="protein sequence ID" value="MFD0781815.1"/>
    <property type="molecule type" value="Genomic_DNA"/>
</dbReference>
<feature type="domain" description="CAAX prenyl protease 2/Lysostaphin resistance protein A-like" evidence="2">
    <location>
        <begin position="123"/>
        <end position="224"/>
    </location>
</feature>
<feature type="transmembrane region" description="Helical" evidence="1">
    <location>
        <begin position="161"/>
        <end position="181"/>
    </location>
</feature>
<dbReference type="EC" id="3.4.-.-" evidence="3"/>
<feature type="transmembrane region" description="Helical" evidence="1">
    <location>
        <begin position="187"/>
        <end position="207"/>
    </location>
</feature>
<feature type="transmembrane region" description="Helical" evidence="1">
    <location>
        <begin position="86"/>
        <end position="108"/>
    </location>
</feature>
<reference evidence="4" key="1">
    <citation type="journal article" date="2019" name="Int. J. Syst. Evol. Microbiol.">
        <title>The Global Catalogue of Microorganisms (GCM) 10K type strain sequencing project: providing services to taxonomists for standard genome sequencing and annotation.</title>
        <authorList>
            <consortium name="The Broad Institute Genomics Platform"/>
            <consortium name="The Broad Institute Genome Sequencing Center for Infectious Disease"/>
            <person name="Wu L."/>
            <person name="Ma J."/>
        </authorList>
    </citation>
    <scope>NUCLEOTIDE SEQUENCE [LARGE SCALE GENOMIC DNA]</scope>
    <source>
        <strain evidence="4">CCUG 50754</strain>
    </source>
</reference>
<dbReference type="GO" id="GO:0016787">
    <property type="term" value="F:hydrolase activity"/>
    <property type="evidence" value="ECO:0007669"/>
    <property type="project" value="UniProtKB-KW"/>
</dbReference>
<evidence type="ECO:0000259" key="2">
    <source>
        <dbReference type="Pfam" id="PF02517"/>
    </source>
</evidence>
<protein>
    <submittedName>
        <fullName evidence="3">CPBP family intramembrane glutamic endopeptidase</fullName>
        <ecNumber evidence="3">3.4.-.-</ecNumber>
    </submittedName>
</protein>
<evidence type="ECO:0000313" key="3">
    <source>
        <dbReference type="EMBL" id="MFD0781815.1"/>
    </source>
</evidence>
<dbReference type="PANTHER" id="PTHR36435">
    <property type="entry name" value="SLR1288 PROTEIN"/>
    <property type="match status" value="1"/>
</dbReference>
<accession>A0ABW2ZT69</accession>
<keyword evidence="1" id="KW-0472">Membrane</keyword>
<evidence type="ECO:0000256" key="1">
    <source>
        <dbReference type="SAM" id="Phobius"/>
    </source>
</evidence>
<keyword evidence="3" id="KW-0378">Hydrolase</keyword>
<organism evidence="3 4">
    <name type="scientific">Microbacterium koreense</name>
    <dbReference type="NCBI Taxonomy" id="323761"/>
    <lineage>
        <taxon>Bacteria</taxon>
        <taxon>Bacillati</taxon>
        <taxon>Actinomycetota</taxon>
        <taxon>Actinomycetes</taxon>
        <taxon>Micrococcales</taxon>
        <taxon>Microbacteriaceae</taxon>
        <taxon>Microbacterium</taxon>
    </lineage>
</organism>
<dbReference type="Pfam" id="PF02517">
    <property type="entry name" value="Rce1-like"/>
    <property type="match status" value="1"/>
</dbReference>
<sequence>MVADPEVPRSGVRSFAAAHPVALPLLIAIVAATIYVTALPFALIPLPLLGANSSILWGMLIVTAFCVLAMRLLYPTWTMGLRAQGFGRGLLLGWPAFVSAAILLTADLVVSTPLHPLDAFAAFFVWVVLYNTLVALVEETFLRGIVLPALTRAFSNSHRSILWAVLVSSVVFGLGHAPGMIGQPWTLLVAKVVWATALGIFLAAVFVRSGNLWSVVLLHMTLNVTASTAPYVSYIAVPFQTAAVTVAVCTALGVYGLWLIRPSALAASTETLPVFRPA</sequence>
<feature type="transmembrane region" description="Helical" evidence="1">
    <location>
        <begin position="214"/>
        <end position="236"/>
    </location>
</feature>